<dbReference type="GO" id="GO:0004467">
    <property type="term" value="F:long-chain fatty acid-CoA ligase activity"/>
    <property type="evidence" value="ECO:0007669"/>
    <property type="project" value="UniProtKB-EC"/>
</dbReference>
<comment type="function">
    <text evidence="19">Acyl-CoA synthetase required for both the import of long chain fatty acids (LCFAs) (C14-C18) and the activation very long chain fatty acids (VLCFAs) (C20-C26) by esterification of the fatty acids into metabolically active CoA-thioesters for subsequent degradation or incorporation into phospholipids. The transport and fatty acyl-CoA synthetase activities are genetically separable and are thus independent activities. Esterifies VLCFAs in the peroxisome matrix. The VLCFAs are actively transported into peroxisomes by a PXA1-PXA2 heterodimeric transporter in the peroxisomal membrane.</text>
</comment>
<dbReference type="GO" id="GO:0005524">
    <property type="term" value="F:ATP binding"/>
    <property type="evidence" value="ECO:0007669"/>
    <property type="project" value="UniProtKB-KW"/>
</dbReference>
<dbReference type="Gene3D" id="3.30.300.30">
    <property type="match status" value="1"/>
</dbReference>
<sequence length="708" mass="80009">MSVPRPAFHARVECTSIHLLSYQCLSRRPDQMTSIAVLKPWCSVVCGRRLFGPPDEMDVRKHRPLIELLSLALGLLVTGPNYRFVAFFLFLIYKLISYLWGDFLFRALQTFPRDFKGLFLLSQVKKEIARRMKEDRGLHEIFLDVVKRHPRKTALVDIERDKSWTFQELNELANQFANYFHKQGFKEGDVVALYMGNCPEFVAAWIGMAKIGVITAWINYNLRLDALKHSITVANAKGVIAAPDLQSAVKEALSTPIPVFVYGDVTSGSSGTDLLKALSSTPTTEPPRASSVNFKSVLCYIYTSGTTGLPKAAVMKHFRYYWISMGGRRAFGLDSSDRIYVTMPLYHTAAGILGVGQTVTHGVTCVIRKKFSATNFWKDCVKYECTASQYIGEICRYLLAQPVVPEEKLHKVRVMYGNGLRPELWPDFVERFRIQRVGEVYGSTEGNSNIVNTDNHVGACGFFPIYPFLTWLYPLRLVKVDEQTGEIIRENGLCVPCKPGETGEMVGAIRRKDPLMDFVGYVSQGDTDKKVLKDVFKKGDEVFTSGDVLMWDRLGYLYFKDRRGDTFRWKGENCSTTEVEKVLQPVKSVQDATVFGVEIPGMEGRAGMAAIALNTDANVEEEKFLANIGEILDANLPAYARPVFIRLCQKVELTGTFKLVKTNLQKDGFNLAKCGGDKVYYWDSATKKYLCLDRNLFDQIEKGQYNRF</sequence>
<evidence type="ECO:0000259" key="22">
    <source>
        <dbReference type="Pfam" id="PF00501"/>
    </source>
</evidence>
<dbReference type="GO" id="GO:0005778">
    <property type="term" value="C:peroxisomal membrane"/>
    <property type="evidence" value="ECO:0007669"/>
    <property type="project" value="UniProtKB-SubCell"/>
</dbReference>
<dbReference type="Gene3D" id="3.40.50.12780">
    <property type="entry name" value="N-terminal domain of ligase-like"/>
    <property type="match status" value="1"/>
</dbReference>
<dbReference type="EC" id="6.2.1.3" evidence="14"/>
<evidence type="ECO:0000256" key="11">
    <source>
        <dbReference type="ARBA" id="ARBA00023055"/>
    </source>
</evidence>
<proteinExistence type="inferred from homology"/>
<evidence type="ECO:0000256" key="10">
    <source>
        <dbReference type="ARBA" id="ARBA00022989"/>
    </source>
</evidence>
<name>A0A914VJZ1_9BILA</name>
<evidence type="ECO:0000256" key="13">
    <source>
        <dbReference type="ARBA" id="ARBA00023140"/>
    </source>
</evidence>
<keyword evidence="3" id="KW-0813">Transport</keyword>
<evidence type="ECO:0000256" key="14">
    <source>
        <dbReference type="ARBA" id="ARBA00026121"/>
    </source>
</evidence>
<evidence type="ECO:0000256" key="3">
    <source>
        <dbReference type="ARBA" id="ARBA00022448"/>
    </source>
</evidence>
<dbReference type="InterPro" id="IPR020845">
    <property type="entry name" value="AMP-binding_CS"/>
</dbReference>
<evidence type="ECO:0000256" key="8">
    <source>
        <dbReference type="ARBA" id="ARBA00022832"/>
    </source>
</evidence>
<protein>
    <recommendedName>
        <fullName evidence="20">Very long-chain fatty acid transport protein</fullName>
        <ecNumber evidence="14">6.2.1.3</ecNumber>
    </recommendedName>
    <alternativeName>
        <fullName evidence="16">Long-chain-fatty-acid--CoA ligase</fullName>
    </alternativeName>
    <alternativeName>
        <fullName evidence="21">Very-long-chain acyl-CoA synthetase</fullName>
    </alternativeName>
</protein>
<dbReference type="InterPro" id="IPR045851">
    <property type="entry name" value="AMP-bd_C_sf"/>
</dbReference>
<evidence type="ECO:0000256" key="7">
    <source>
        <dbReference type="ARBA" id="ARBA00022741"/>
    </source>
</evidence>
<dbReference type="Pfam" id="PF00501">
    <property type="entry name" value="AMP-binding"/>
    <property type="match status" value="1"/>
</dbReference>
<dbReference type="PANTHER" id="PTHR43107">
    <property type="entry name" value="LONG-CHAIN FATTY ACID TRANSPORT PROTEIN"/>
    <property type="match status" value="1"/>
</dbReference>
<keyword evidence="13" id="KW-0576">Peroxisome</keyword>
<evidence type="ECO:0000256" key="5">
    <source>
        <dbReference type="ARBA" id="ARBA00022598"/>
    </source>
</evidence>
<feature type="domain" description="AMP-binding enzyme C-terminal" evidence="23">
    <location>
        <begin position="578"/>
        <end position="658"/>
    </location>
</feature>
<dbReference type="SUPFAM" id="SSF56801">
    <property type="entry name" value="Acetyl-CoA synthetase-like"/>
    <property type="match status" value="1"/>
</dbReference>
<keyword evidence="8" id="KW-0443">Lipid metabolism</keyword>
<dbReference type="FunFam" id="3.30.300.30:FF:000002">
    <property type="entry name" value="Long-chain fatty acid transport protein 1"/>
    <property type="match status" value="1"/>
</dbReference>
<evidence type="ECO:0000256" key="9">
    <source>
        <dbReference type="ARBA" id="ARBA00022840"/>
    </source>
</evidence>
<evidence type="ECO:0000256" key="12">
    <source>
        <dbReference type="ARBA" id="ARBA00023136"/>
    </source>
</evidence>
<evidence type="ECO:0000256" key="15">
    <source>
        <dbReference type="ARBA" id="ARBA00036527"/>
    </source>
</evidence>
<dbReference type="Pfam" id="PF13193">
    <property type="entry name" value="AMP-binding_C"/>
    <property type="match status" value="1"/>
</dbReference>
<dbReference type="Proteomes" id="UP000887566">
    <property type="component" value="Unplaced"/>
</dbReference>
<reference evidence="25" key="1">
    <citation type="submission" date="2022-11" db="UniProtKB">
        <authorList>
            <consortium name="WormBaseParasite"/>
        </authorList>
    </citation>
    <scope>IDENTIFICATION</scope>
</reference>
<dbReference type="WBParaSite" id="PSAMB.scaffold2005size26083.g16008.t1">
    <property type="protein sequence ID" value="PSAMB.scaffold2005size26083.g16008.t1"/>
    <property type="gene ID" value="PSAMB.scaffold2005size26083.g16008"/>
</dbReference>
<keyword evidence="11" id="KW-0445">Lipid transport</keyword>
<evidence type="ECO:0000256" key="1">
    <source>
        <dbReference type="ARBA" id="ARBA00004651"/>
    </source>
</evidence>
<evidence type="ECO:0000256" key="4">
    <source>
        <dbReference type="ARBA" id="ARBA00022475"/>
    </source>
</evidence>
<dbReference type="InterPro" id="IPR000873">
    <property type="entry name" value="AMP-dep_synth/lig_dom"/>
</dbReference>
<evidence type="ECO:0000256" key="21">
    <source>
        <dbReference type="ARBA" id="ARBA00078285"/>
    </source>
</evidence>
<evidence type="ECO:0000259" key="23">
    <source>
        <dbReference type="Pfam" id="PF13193"/>
    </source>
</evidence>
<dbReference type="GO" id="GO:0044539">
    <property type="term" value="P:long-chain fatty acid import into cell"/>
    <property type="evidence" value="ECO:0007669"/>
    <property type="project" value="TreeGrafter"/>
</dbReference>
<accession>A0A914VJZ1</accession>
<keyword evidence="5" id="KW-0436">Ligase</keyword>
<dbReference type="PANTHER" id="PTHR43107:SF24">
    <property type="entry name" value="AMP-BINDING DOMAIN-CONTAINING PROTEIN"/>
    <property type="match status" value="1"/>
</dbReference>
<comment type="subcellular location">
    <subcellularLocation>
        <location evidence="1">Cell membrane</location>
        <topology evidence="1">Multi-pass membrane protein</topology>
    </subcellularLocation>
    <subcellularLocation>
        <location evidence="17">Peroxisome membrane</location>
    </subcellularLocation>
</comment>
<dbReference type="GO" id="GO:0005886">
    <property type="term" value="C:plasma membrane"/>
    <property type="evidence" value="ECO:0007669"/>
    <property type="project" value="UniProtKB-SubCell"/>
</dbReference>
<keyword evidence="4" id="KW-1003">Cell membrane</keyword>
<evidence type="ECO:0000256" key="19">
    <source>
        <dbReference type="ARBA" id="ARBA00060276"/>
    </source>
</evidence>
<dbReference type="GO" id="GO:0005324">
    <property type="term" value="F:long-chain fatty acid transmembrane transporter activity"/>
    <property type="evidence" value="ECO:0007669"/>
    <property type="project" value="TreeGrafter"/>
</dbReference>
<comment type="catalytic activity">
    <reaction evidence="15">
        <text>a very long-chain fatty acid + ATP + CoA = a very long-chain fatty acyl-CoA + AMP + diphosphate</text>
        <dbReference type="Rhea" id="RHEA:54536"/>
        <dbReference type="ChEBI" id="CHEBI:30616"/>
        <dbReference type="ChEBI" id="CHEBI:33019"/>
        <dbReference type="ChEBI" id="CHEBI:57287"/>
        <dbReference type="ChEBI" id="CHEBI:58950"/>
        <dbReference type="ChEBI" id="CHEBI:138261"/>
        <dbReference type="ChEBI" id="CHEBI:456215"/>
    </reaction>
    <physiologicalReaction direction="left-to-right" evidence="15">
        <dbReference type="Rhea" id="RHEA:54537"/>
    </physiologicalReaction>
</comment>
<evidence type="ECO:0000313" key="25">
    <source>
        <dbReference type="WBParaSite" id="PSAMB.scaffold2005size26083.g16008.t1"/>
    </source>
</evidence>
<evidence type="ECO:0000256" key="16">
    <source>
        <dbReference type="ARBA" id="ARBA00041297"/>
    </source>
</evidence>
<keyword evidence="10" id="KW-1133">Transmembrane helix</keyword>
<feature type="domain" description="AMP-dependent synthetase/ligase" evidence="22">
    <location>
        <begin position="145"/>
        <end position="506"/>
    </location>
</feature>
<keyword evidence="8" id="KW-0276">Fatty acid metabolism</keyword>
<evidence type="ECO:0000313" key="24">
    <source>
        <dbReference type="Proteomes" id="UP000887566"/>
    </source>
</evidence>
<keyword evidence="6" id="KW-0812">Transmembrane</keyword>
<dbReference type="GO" id="GO:0005789">
    <property type="term" value="C:endoplasmic reticulum membrane"/>
    <property type="evidence" value="ECO:0007669"/>
    <property type="project" value="TreeGrafter"/>
</dbReference>
<comment type="similarity">
    <text evidence="2">Belongs to the ATP-dependent AMP-binding enzyme family.</text>
</comment>
<dbReference type="PROSITE" id="PS00455">
    <property type="entry name" value="AMP_BINDING"/>
    <property type="match status" value="1"/>
</dbReference>
<evidence type="ECO:0000256" key="18">
    <source>
        <dbReference type="ARBA" id="ARBA00048666"/>
    </source>
</evidence>
<dbReference type="InterPro" id="IPR025110">
    <property type="entry name" value="AMP-bd_C"/>
</dbReference>
<comment type="catalytic activity">
    <reaction evidence="18">
        <text>tetracosanoate + ATP + CoA = tetracosanoyl-CoA + AMP + diphosphate</text>
        <dbReference type="Rhea" id="RHEA:33639"/>
        <dbReference type="ChEBI" id="CHEBI:30616"/>
        <dbReference type="ChEBI" id="CHEBI:31014"/>
        <dbReference type="ChEBI" id="CHEBI:33019"/>
        <dbReference type="ChEBI" id="CHEBI:57287"/>
        <dbReference type="ChEBI" id="CHEBI:65052"/>
        <dbReference type="ChEBI" id="CHEBI:456215"/>
    </reaction>
    <physiologicalReaction direction="left-to-right" evidence="18">
        <dbReference type="Rhea" id="RHEA:33640"/>
    </physiologicalReaction>
</comment>
<evidence type="ECO:0000256" key="6">
    <source>
        <dbReference type="ARBA" id="ARBA00022692"/>
    </source>
</evidence>
<evidence type="ECO:0000256" key="20">
    <source>
        <dbReference type="ARBA" id="ARBA00068795"/>
    </source>
</evidence>
<keyword evidence="7" id="KW-0547">Nucleotide-binding</keyword>
<keyword evidence="12" id="KW-0472">Membrane</keyword>
<dbReference type="NCBIfam" id="NF006134">
    <property type="entry name" value="PRK08279.1"/>
    <property type="match status" value="1"/>
</dbReference>
<keyword evidence="24" id="KW-1185">Reference proteome</keyword>
<keyword evidence="9" id="KW-0067">ATP-binding</keyword>
<organism evidence="24 25">
    <name type="scientific">Plectus sambesii</name>
    <dbReference type="NCBI Taxonomy" id="2011161"/>
    <lineage>
        <taxon>Eukaryota</taxon>
        <taxon>Metazoa</taxon>
        <taxon>Ecdysozoa</taxon>
        <taxon>Nematoda</taxon>
        <taxon>Chromadorea</taxon>
        <taxon>Plectida</taxon>
        <taxon>Plectina</taxon>
        <taxon>Plectoidea</taxon>
        <taxon>Plectidae</taxon>
        <taxon>Plectus</taxon>
    </lineage>
</organism>
<dbReference type="AlphaFoldDB" id="A0A914VJZ1"/>
<evidence type="ECO:0000256" key="17">
    <source>
        <dbReference type="ARBA" id="ARBA00046271"/>
    </source>
</evidence>
<dbReference type="FunFam" id="3.40.50.12780:FF:000019">
    <property type="entry name" value="Long-chain fatty acid transporter"/>
    <property type="match status" value="1"/>
</dbReference>
<evidence type="ECO:0000256" key="2">
    <source>
        <dbReference type="ARBA" id="ARBA00006432"/>
    </source>
</evidence>
<dbReference type="InterPro" id="IPR042099">
    <property type="entry name" value="ANL_N_sf"/>
</dbReference>